<dbReference type="EMBL" id="ML208439">
    <property type="protein sequence ID" value="TFK65370.1"/>
    <property type="molecule type" value="Genomic_DNA"/>
</dbReference>
<reference evidence="1 2" key="1">
    <citation type="journal article" date="2019" name="Nat. Ecol. Evol.">
        <title>Megaphylogeny resolves global patterns of mushroom evolution.</title>
        <authorList>
            <person name="Varga T."/>
            <person name="Krizsan K."/>
            <person name="Foldi C."/>
            <person name="Dima B."/>
            <person name="Sanchez-Garcia M."/>
            <person name="Sanchez-Ramirez S."/>
            <person name="Szollosi G.J."/>
            <person name="Szarkandi J.G."/>
            <person name="Papp V."/>
            <person name="Albert L."/>
            <person name="Andreopoulos W."/>
            <person name="Angelini C."/>
            <person name="Antonin V."/>
            <person name="Barry K.W."/>
            <person name="Bougher N.L."/>
            <person name="Buchanan P."/>
            <person name="Buyck B."/>
            <person name="Bense V."/>
            <person name="Catcheside P."/>
            <person name="Chovatia M."/>
            <person name="Cooper J."/>
            <person name="Damon W."/>
            <person name="Desjardin D."/>
            <person name="Finy P."/>
            <person name="Geml J."/>
            <person name="Haridas S."/>
            <person name="Hughes K."/>
            <person name="Justo A."/>
            <person name="Karasinski D."/>
            <person name="Kautmanova I."/>
            <person name="Kiss B."/>
            <person name="Kocsube S."/>
            <person name="Kotiranta H."/>
            <person name="LaButti K.M."/>
            <person name="Lechner B.E."/>
            <person name="Liimatainen K."/>
            <person name="Lipzen A."/>
            <person name="Lukacs Z."/>
            <person name="Mihaltcheva S."/>
            <person name="Morgado L.N."/>
            <person name="Niskanen T."/>
            <person name="Noordeloos M.E."/>
            <person name="Ohm R.A."/>
            <person name="Ortiz-Santana B."/>
            <person name="Ovrebo C."/>
            <person name="Racz N."/>
            <person name="Riley R."/>
            <person name="Savchenko A."/>
            <person name="Shiryaev A."/>
            <person name="Soop K."/>
            <person name="Spirin V."/>
            <person name="Szebenyi C."/>
            <person name="Tomsovsky M."/>
            <person name="Tulloss R.E."/>
            <person name="Uehling J."/>
            <person name="Grigoriev I.V."/>
            <person name="Vagvolgyi C."/>
            <person name="Papp T."/>
            <person name="Martin F.M."/>
            <person name="Miettinen O."/>
            <person name="Hibbett D.S."/>
            <person name="Nagy L.G."/>
        </authorList>
    </citation>
    <scope>NUCLEOTIDE SEQUENCE [LARGE SCALE GENOMIC DNA]</scope>
    <source>
        <strain evidence="1 2">NL-1719</strain>
    </source>
</reference>
<feature type="non-terminal residue" evidence="1">
    <location>
        <position position="79"/>
    </location>
</feature>
<feature type="non-terminal residue" evidence="1">
    <location>
        <position position="1"/>
    </location>
</feature>
<gene>
    <name evidence="1" type="ORF">BDN72DRAFT_727015</name>
</gene>
<keyword evidence="2" id="KW-1185">Reference proteome</keyword>
<accession>A0ACD3AI74</accession>
<evidence type="ECO:0000313" key="1">
    <source>
        <dbReference type="EMBL" id="TFK65370.1"/>
    </source>
</evidence>
<proteinExistence type="predicted"/>
<organism evidence="1 2">
    <name type="scientific">Pluteus cervinus</name>
    <dbReference type="NCBI Taxonomy" id="181527"/>
    <lineage>
        <taxon>Eukaryota</taxon>
        <taxon>Fungi</taxon>
        <taxon>Dikarya</taxon>
        <taxon>Basidiomycota</taxon>
        <taxon>Agaricomycotina</taxon>
        <taxon>Agaricomycetes</taxon>
        <taxon>Agaricomycetidae</taxon>
        <taxon>Agaricales</taxon>
        <taxon>Pluteineae</taxon>
        <taxon>Pluteaceae</taxon>
        <taxon>Pluteus</taxon>
    </lineage>
</organism>
<evidence type="ECO:0000313" key="2">
    <source>
        <dbReference type="Proteomes" id="UP000308600"/>
    </source>
</evidence>
<sequence>FFGGVCLRYVAYPDPEAVIDPKEAGLIPKDTAKIGAARAFAEVFEHGPKIELDHQLAYYARKHDEAKVQYELILSGAYL</sequence>
<protein>
    <submittedName>
        <fullName evidence="1">Uncharacterized protein</fullName>
    </submittedName>
</protein>
<dbReference type="Proteomes" id="UP000308600">
    <property type="component" value="Unassembled WGS sequence"/>
</dbReference>
<name>A0ACD3AI74_9AGAR</name>